<evidence type="ECO:0000313" key="2">
    <source>
        <dbReference type="EMBL" id="KAJ7310680.1"/>
    </source>
</evidence>
<feature type="region of interest" description="Disordered" evidence="1">
    <location>
        <begin position="111"/>
        <end position="143"/>
    </location>
</feature>
<comment type="caution">
    <text evidence="2">The sequence shown here is derived from an EMBL/GenBank/DDBJ whole genome shotgun (WGS) entry which is preliminary data.</text>
</comment>
<sequence length="165" mass="18216">MREFGPQEFRLPTRTIRSAFASNPLDSTSHETTPPPQTQTVPARDVFHNVQAAIRPLIAGIQTREQVADLLDSLGKLHQRNIDETRQEHIIDPPVISHKGRPHTARLTNAREGQQRGGGVARTTRATMRAGPDPASASASRVGRTYKCSLCRQEGHNRSNCPLQS</sequence>
<reference evidence="2" key="1">
    <citation type="submission" date="2023-03" db="EMBL/GenBank/DDBJ databases">
        <title>Massive genome expansion in bonnet fungi (Mycena s.s.) driven by repeated elements and novel gene families across ecological guilds.</title>
        <authorList>
            <consortium name="Lawrence Berkeley National Laboratory"/>
            <person name="Harder C.B."/>
            <person name="Miyauchi S."/>
            <person name="Viragh M."/>
            <person name="Kuo A."/>
            <person name="Thoen E."/>
            <person name="Andreopoulos B."/>
            <person name="Lu D."/>
            <person name="Skrede I."/>
            <person name="Drula E."/>
            <person name="Henrissat B."/>
            <person name="Morin E."/>
            <person name="Kohler A."/>
            <person name="Barry K."/>
            <person name="LaButti K."/>
            <person name="Morin E."/>
            <person name="Salamov A."/>
            <person name="Lipzen A."/>
            <person name="Mereny Z."/>
            <person name="Hegedus B."/>
            <person name="Baldrian P."/>
            <person name="Stursova M."/>
            <person name="Weitz H."/>
            <person name="Taylor A."/>
            <person name="Grigoriev I.V."/>
            <person name="Nagy L.G."/>
            <person name="Martin F."/>
            <person name="Kauserud H."/>
        </authorList>
    </citation>
    <scope>NUCLEOTIDE SEQUENCE</scope>
    <source>
        <strain evidence="2">CBHHK002</strain>
    </source>
</reference>
<feature type="region of interest" description="Disordered" evidence="1">
    <location>
        <begin position="1"/>
        <end position="41"/>
    </location>
</feature>
<name>A0AAD6Z7K0_9AGAR</name>
<dbReference type="Proteomes" id="UP001218218">
    <property type="component" value="Unassembled WGS sequence"/>
</dbReference>
<keyword evidence="3" id="KW-1185">Reference proteome</keyword>
<evidence type="ECO:0000256" key="1">
    <source>
        <dbReference type="SAM" id="MobiDB-lite"/>
    </source>
</evidence>
<dbReference type="EMBL" id="JARIHO010000078">
    <property type="protein sequence ID" value="KAJ7310680.1"/>
    <property type="molecule type" value="Genomic_DNA"/>
</dbReference>
<gene>
    <name evidence="2" type="ORF">DFH08DRAFT_718716</name>
</gene>
<organism evidence="2 3">
    <name type="scientific">Mycena albidolilacea</name>
    <dbReference type="NCBI Taxonomy" id="1033008"/>
    <lineage>
        <taxon>Eukaryota</taxon>
        <taxon>Fungi</taxon>
        <taxon>Dikarya</taxon>
        <taxon>Basidiomycota</taxon>
        <taxon>Agaricomycotina</taxon>
        <taxon>Agaricomycetes</taxon>
        <taxon>Agaricomycetidae</taxon>
        <taxon>Agaricales</taxon>
        <taxon>Marasmiineae</taxon>
        <taxon>Mycenaceae</taxon>
        <taxon>Mycena</taxon>
    </lineage>
</organism>
<feature type="compositionally biased region" description="Polar residues" evidence="1">
    <location>
        <begin position="20"/>
        <end position="31"/>
    </location>
</feature>
<evidence type="ECO:0000313" key="3">
    <source>
        <dbReference type="Proteomes" id="UP001218218"/>
    </source>
</evidence>
<proteinExistence type="predicted"/>
<dbReference type="AlphaFoldDB" id="A0AAD6Z7K0"/>
<accession>A0AAD6Z7K0</accession>
<evidence type="ECO:0008006" key="4">
    <source>
        <dbReference type="Google" id="ProtNLM"/>
    </source>
</evidence>
<protein>
    <recommendedName>
        <fullName evidence="4">CCHC-type domain-containing protein</fullName>
    </recommendedName>
</protein>